<comment type="caution">
    <text evidence="1">The sequence shown here is derived from an EMBL/GenBank/DDBJ whole genome shotgun (WGS) entry which is preliminary data.</text>
</comment>
<reference evidence="1" key="1">
    <citation type="submission" date="2020-07" db="EMBL/GenBank/DDBJ databases">
        <title>Huge and variable diversity of episymbiotic CPR bacteria and DPANN archaea in groundwater ecosystems.</title>
        <authorList>
            <person name="He C.Y."/>
            <person name="Keren R."/>
            <person name="Whittaker M."/>
            <person name="Farag I.F."/>
            <person name="Doudna J."/>
            <person name="Cate J.H.D."/>
            <person name="Banfield J.F."/>
        </authorList>
    </citation>
    <scope>NUCLEOTIDE SEQUENCE</scope>
    <source>
        <strain evidence="1">NC_groundwater_1482_Ag_S-0.65um_47_24</strain>
    </source>
</reference>
<evidence type="ECO:0000313" key="1">
    <source>
        <dbReference type="EMBL" id="MBI4595471.1"/>
    </source>
</evidence>
<protein>
    <submittedName>
        <fullName evidence="1">Uncharacterized protein</fullName>
    </submittedName>
</protein>
<dbReference type="AlphaFoldDB" id="A0A933LQM5"/>
<name>A0A933LQM5_UNCTE</name>
<evidence type="ECO:0000313" key="2">
    <source>
        <dbReference type="Proteomes" id="UP000772181"/>
    </source>
</evidence>
<accession>A0A933LQM5</accession>
<proteinExistence type="predicted"/>
<gene>
    <name evidence="1" type="ORF">HY730_03730</name>
</gene>
<dbReference type="EMBL" id="JACQWF010000167">
    <property type="protein sequence ID" value="MBI4595471.1"/>
    <property type="molecule type" value="Genomic_DNA"/>
</dbReference>
<organism evidence="1 2">
    <name type="scientific">Tectimicrobiota bacterium</name>
    <dbReference type="NCBI Taxonomy" id="2528274"/>
    <lineage>
        <taxon>Bacteria</taxon>
        <taxon>Pseudomonadati</taxon>
        <taxon>Nitrospinota/Tectimicrobiota group</taxon>
        <taxon>Candidatus Tectimicrobiota</taxon>
    </lineage>
</organism>
<sequence>MEQDYVFRYKLDLDKDQTKTPVYHDKLVEMIRVQLEQLLNLVILTEGDRELKPDGFKLISNLDNLYKIFP</sequence>
<dbReference type="Proteomes" id="UP000772181">
    <property type="component" value="Unassembled WGS sequence"/>
</dbReference>